<sequence length="1190" mass="134994">MPRANFIKEIFRHFLPRERFNSGWSEVDNADRAWEDLYRNRWQFDKVVRSTHGVNCTGSCSWRVYVKDGIVVWEHQAVDYPTNGPNMPEYEPRGCPRGASFSWYIYSPLRIKHPYVRGELMRLWREAMSKFGDPIKAWEYIVTNPELASKYKSARGKGGFVRASWDEVLELISAALIYTIRTYGPDRIFGFTPIPAMSMVSFSSGSRFLELIGGVMLSFYDWYADLPIASPQVWGEQTDVHESADWFNSMYIIVWGTNIAMTRTPDAHFLAEARYRGTKVVVVTTDYTDVTKFADLWIAPRPGTDAALAMSMIHVILKEFYVDRQVDYFINYVKRYTDLPFLVVLERSGDSYIPGRFLRASDLGLNVPNAEWKTVALDLNTKQLAIPNGSIGFRWSNEGKWNLKLEDSITGKPIDPALTLLGMHDDAVLVQTYVFDDKGPIPIIRGVPVKRLSIGGKDLLVTTVYDLLLAHVGVNRGLPGDYPLSYDDPKPFTPAWQEVITGVDRRVAIRVAREFARNAELTGGRSMVIVGSGINHWYHSDLIYRAIITMLMLLGTIGVNGGGWAHYVGQEKVRPLDSWSHIAFAQDWVRPPRLQNTTSWSYIHSDQYRYEDLSMGKVAVNPEYEHPVDYNVIAVKNGWLPFYPQFSINPIRLYDEATKAGARSDEEVIKYVKEGLTRGNIRFAVEDPDAPENFPRVLFMWRANFLASSGKGHEYVLKHLLGTDNSVMAKEGLIKPKLVNWREPAPIGKLDLVATIDFRMSTSALYSDIVLPAATWYEKNDLSTTDLHPFIHPFNQAIPPPWETKADWDIFVALAKKFSEMACKYLGKVKDVVAVPLLHDTPGELGNRSGPNIVIVERDYCDVYHKMITLGPLIKDSIGAKGITWSAREEHEGVGRLNGIDEHGHPLLVRDYQIAEAILHLSSTTNGEASYKAYKALSDRVGIDLTHIAENQREVVIHFSDLSYQPRRVLRTPIWSGKESEERPYTPFALNVEDLVPWRTLTGRQHVYLDHEWIIEFGEQLPTYKPPVAQVPFNSGEGPSISGKYLVARYLTPHGKWQIHSTYMDNQIMLTLFRGGPVIWINSDDAREMGIKDNDWVEVINRNGVIVARAVTSIRVPRGTVIMYHAQERTVNVGKSKLTNRPGGTHNSATRVRVKPTHMIGGYAQLSWAVNYYGPVGTQRDEVVIIRRLG</sequence>
<dbReference type="OrthoDB" id="23466at2157"/>
<evidence type="ECO:0000256" key="9">
    <source>
        <dbReference type="ARBA" id="ARBA00022505"/>
    </source>
</evidence>
<comment type="cofactor">
    <cofactor evidence="2">
        <name>[4Fe-4S] cluster</name>
        <dbReference type="ChEBI" id="CHEBI:49883"/>
    </cofactor>
</comment>
<comment type="cofactor">
    <cofactor evidence="1">
        <name>Mo-bis(molybdopterin guanine dinucleotide)</name>
        <dbReference type="ChEBI" id="CHEBI:60539"/>
    </cofactor>
</comment>
<name>A0A830E5V6_9CREN</name>
<evidence type="ECO:0000256" key="13">
    <source>
        <dbReference type="ARBA" id="ARBA00023004"/>
    </source>
</evidence>
<keyword evidence="22" id="KW-1185">Reference proteome</keyword>
<dbReference type="SMART" id="SM00926">
    <property type="entry name" value="Molybdop_Fe4S4"/>
    <property type="match status" value="1"/>
</dbReference>
<dbReference type="InterPro" id="IPR006657">
    <property type="entry name" value="MoPterin_dinucl-bd_dom"/>
</dbReference>
<keyword evidence="16" id="KW-0472">Membrane</keyword>
<dbReference type="CDD" id="cd02776">
    <property type="entry name" value="MopB_CT_Nitrate-R-NarG-like"/>
    <property type="match status" value="1"/>
</dbReference>
<keyword evidence="15" id="KW-0534">Nitrate assimilation</keyword>
<evidence type="ECO:0000256" key="7">
    <source>
        <dbReference type="ARBA" id="ARBA00022475"/>
    </source>
</evidence>
<reference evidence="20" key="2">
    <citation type="submission" date="2020-09" db="EMBL/GenBank/DDBJ databases">
        <authorList>
            <person name="Sun Q."/>
            <person name="Ohkuma M."/>
        </authorList>
    </citation>
    <scope>NUCLEOTIDE SEQUENCE</scope>
    <source>
        <strain evidence="20">JCM 11219</strain>
    </source>
</reference>
<dbReference type="EMBL" id="BMNM01000013">
    <property type="protein sequence ID" value="GGI85873.1"/>
    <property type="molecule type" value="Genomic_DNA"/>
</dbReference>
<dbReference type="PROSITE" id="PS00551">
    <property type="entry name" value="MOLYBDOPTERIN_PROK_1"/>
    <property type="match status" value="1"/>
</dbReference>
<gene>
    <name evidence="20" type="primary">narG</name>
    <name evidence="20" type="ORF">GCM10007112_23620</name>
    <name evidence="19" type="ORF">Vsou_20400</name>
</gene>
<dbReference type="InterPro" id="IPR009010">
    <property type="entry name" value="Asp_de-COase-like_dom_sf"/>
</dbReference>
<evidence type="ECO:0000256" key="4">
    <source>
        <dbReference type="ARBA" id="ARBA00010312"/>
    </source>
</evidence>
<evidence type="ECO:0000313" key="22">
    <source>
        <dbReference type="Proteomes" id="UP001060771"/>
    </source>
</evidence>
<dbReference type="Proteomes" id="UP000657075">
    <property type="component" value="Unassembled WGS sequence"/>
</dbReference>
<evidence type="ECO:0000313" key="21">
    <source>
        <dbReference type="Proteomes" id="UP000657075"/>
    </source>
</evidence>
<dbReference type="Pfam" id="PF14710">
    <property type="entry name" value="Nitr_red_alph_N"/>
    <property type="match status" value="1"/>
</dbReference>
<dbReference type="CDD" id="cd02750">
    <property type="entry name" value="MopB_Nitrate-R-NarG-like"/>
    <property type="match status" value="1"/>
</dbReference>
<dbReference type="GeneID" id="76207580"/>
<dbReference type="InterPro" id="IPR037943">
    <property type="entry name" value="MopB_CT_Nitrate-R-NarG-like"/>
</dbReference>
<dbReference type="PANTHER" id="PTHR43105">
    <property type="entry name" value="RESPIRATORY NITRATE REDUCTASE"/>
    <property type="match status" value="1"/>
</dbReference>
<dbReference type="RefSeq" id="WP_188604098.1">
    <property type="nucleotide sequence ID" value="NZ_AP026830.1"/>
</dbReference>
<evidence type="ECO:0000313" key="19">
    <source>
        <dbReference type="EMBL" id="BDR92947.1"/>
    </source>
</evidence>
<dbReference type="PROSITE" id="PS51669">
    <property type="entry name" value="4FE4S_MOW_BIS_MGD"/>
    <property type="match status" value="1"/>
</dbReference>
<evidence type="ECO:0000256" key="3">
    <source>
        <dbReference type="ARBA" id="ARBA00004202"/>
    </source>
</evidence>
<proteinExistence type="inferred from homology"/>
<dbReference type="InterPro" id="IPR006468">
    <property type="entry name" value="NarG"/>
</dbReference>
<dbReference type="InterPro" id="IPR028189">
    <property type="entry name" value="Nitr_red_alph_N"/>
</dbReference>
<evidence type="ECO:0000256" key="15">
    <source>
        <dbReference type="ARBA" id="ARBA00023063"/>
    </source>
</evidence>
<reference evidence="22" key="3">
    <citation type="submission" date="2022-09" db="EMBL/GenBank/DDBJ databases">
        <title>Complete genome sequence of Vulcanisaeta souniana.</title>
        <authorList>
            <person name="Kato S."/>
            <person name="Itoh T."/>
            <person name="Ohkuma M."/>
        </authorList>
    </citation>
    <scope>NUCLEOTIDE SEQUENCE [LARGE SCALE GENOMIC DNA]</scope>
    <source>
        <strain evidence="22">JCM 11219</strain>
    </source>
</reference>
<keyword evidence="14" id="KW-0411">Iron-sulfur</keyword>
<organism evidence="20 21">
    <name type="scientific">Vulcanisaeta souniana JCM 11219</name>
    <dbReference type="NCBI Taxonomy" id="1293586"/>
    <lineage>
        <taxon>Archaea</taxon>
        <taxon>Thermoproteota</taxon>
        <taxon>Thermoprotei</taxon>
        <taxon>Thermoproteales</taxon>
        <taxon>Thermoproteaceae</taxon>
        <taxon>Vulcanisaeta</taxon>
    </lineage>
</organism>
<evidence type="ECO:0000256" key="17">
    <source>
        <dbReference type="ARBA" id="ARBA00048294"/>
    </source>
</evidence>
<dbReference type="InterPro" id="IPR027467">
    <property type="entry name" value="MopterinOxRdtase_cofactor_BS"/>
</dbReference>
<dbReference type="Gene3D" id="3.40.50.12440">
    <property type="match status" value="1"/>
</dbReference>
<comment type="similarity">
    <text evidence="4">Belongs to the prokaryotic molybdopterin-containing oxidoreductase family.</text>
</comment>
<keyword evidence="11" id="KW-0249">Electron transport</keyword>
<dbReference type="InterPro" id="IPR050123">
    <property type="entry name" value="Prok_molybdopt-oxidoreductase"/>
</dbReference>
<dbReference type="GO" id="GO:0051539">
    <property type="term" value="F:4 iron, 4 sulfur cluster binding"/>
    <property type="evidence" value="ECO:0007669"/>
    <property type="project" value="UniProtKB-KW"/>
</dbReference>
<keyword evidence="7" id="KW-1003">Cell membrane</keyword>
<dbReference type="Gene3D" id="4.10.1200.10">
    <property type="entry name" value="nitrate reductase tail"/>
    <property type="match status" value="1"/>
</dbReference>
<dbReference type="GO" id="GO:0046872">
    <property type="term" value="F:metal ion binding"/>
    <property type="evidence" value="ECO:0007669"/>
    <property type="project" value="UniProtKB-KW"/>
</dbReference>
<evidence type="ECO:0000259" key="18">
    <source>
        <dbReference type="PROSITE" id="PS51669"/>
    </source>
</evidence>
<dbReference type="SUPFAM" id="SSF50692">
    <property type="entry name" value="ADC-like"/>
    <property type="match status" value="1"/>
</dbReference>
<dbReference type="InterPro" id="IPR006655">
    <property type="entry name" value="Mopterin_OxRdtase_prok_CS"/>
</dbReference>
<dbReference type="GO" id="GO:0009325">
    <property type="term" value="C:nitrate reductase complex"/>
    <property type="evidence" value="ECO:0007669"/>
    <property type="project" value="InterPro"/>
</dbReference>
<evidence type="ECO:0000256" key="14">
    <source>
        <dbReference type="ARBA" id="ARBA00023014"/>
    </source>
</evidence>
<keyword evidence="12" id="KW-0560">Oxidoreductase</keyword>
<evidence type="ECO:0000313" key="20">
    <source>
        <dbReference type="EMBL" id="GGI85873.1"/>
    </source>
</evidence>
<comment type="catalytic activity">
    <reaction evidence="17">
        <text>nitrate + a quinol = a quinone + nitrite + H2O</text>
        <dbReference type="Rhea" id="RHEA:56144"/>
        <dbReference type="ChEBI" id="CHEBI:15377"/>
        <dbReference type="ChEBI" id="CHEBI:16301"/>
        <dbReference type="ChEBI" id="CHEBI:17632"/>
        <dbReference type="ChEBI" id="CHEBI:24646"/>
        <dbReference type="ChEBI" id="CHEBI:132124"/>
        <dbReference type="EC" id="1.7.5.1"/>
    </reaction>
</comment>
<evidence type="ECO:0000256" key="5">
    <source>
        <dbReference type="ARBA" id="ARBA00012500"/>
    </source>
</evidence>
<protein>
    <recommendedName>
        <fullName evidence="5">nitrate reductase (quinone)</fullName>
        <ecNumber evidence="5">1.7.5.1</ecNumber>
    </recommendedName>
</protein>
<evidence type="ECO:0000256" key="6">
    <source>
        <dbReference type="ARBA" id="ARBA00022448"/>
    </source>
</evidence>
<dbReference type="InterPro" id="IPR044906">
    <property type="entry name" value="Nitr_red_alph_N_sf"/>
</dbReference>
<dbReference type="Pfam" id="PF00384">
    <property type="entry name" value="Molybdopterin"/>
    <property type="match status" value="1"/>
</dbReference>
<evidence type="ECO:0000256" key="1">
    <source>
        <dbReference type="ARBA" id="ARBA00001942"/>
    </source>
</evidence>
<evidence type="ECO:0000256" key="10">
    <source>
        <dbReference type="ARBA" id="ARBA00022723"/>
    </source>
</evidence>
<dbReference type="GO" id="GO:0043546">
    <property type="term" value="F:molybdopterin cofactor binding"/>
    <property type="evidence" value="ECO:0007669"/>
    <property type="project" value="InterPro"/>
</dbReference>
<comment type="subcellular location">
    <subcellularLocation>
        <location evidence="3">Cell membrane</location>
        <topology evidence="3">Peripheral membrane protein</topology>
    </subcellularLocation>
</comment>
<keyword evidence="10" id="KW-0479">Metal-binding</keyword>
<dbReference type="AlphaFoldDB" id="A0A830E5V6"/>
<dbReference type="InterPro" id="IPR006656">
    <property type="entry name" value="Mopterin_OxRdtase"/>
</dbReference>
<dbReference type="GO" id="GO:0042128">
    <property type="term" value="P:nitrate assimilation"/>
    <property type="evidence" value="ECO:0007669"/>
    <property type="project" value="UniProtKB-KW"/>
</dbReference>
<keyword evidence="6" id="KW-0813">Transport</keyword>
<evidence type="ECO:0000256" key="11">
    <source>
        <dbReference type="ARBA" id="ARBA00022982"/>
    </source>
</evidence>
<dbReference type="GO" id="GO:0160182">
    <property type="term" value="F:nitrate reductase (quinone) activity"/>
    <property type="evidence" value="ECO:0007669"/>
    <property type="project" value="UniProtKB-EC"/>
</dbReference>
<dbReference type="Proteomes" id="UP001060771">
    <property type="component" value="Chromosome"/>
</dbReference>
<dbReference type="Pfam" id="PF01568">
    <property type="entry name" value="Molydop_binding"/>
    <property type="match status" value="1"/>
</dbReference>
<reference evidence="19" key="4">
    <citation type="journal article" date="2023" name="Microbiol. Resour. Announc.">
        <title>Complete Genome Sequence of Vulcanisaeta souniana Strain IC-059, a Hyperthermophilic Archaeon Isolated from Hot Spring Water in Japan.</title>
        <authorList>
            <person name="Kato S."/>
            <person name="Itoh T."/>
            <person name="Wu L."/>
            <person name="Ma J."/>
            <person name="Ohkuma M."/>
        </authorList>
    </citation>
    <scope>NUCLEOTIDE SEQUENCE</scope>
    <source>
        <strain evidence="19">JCM 11219</strain>
    </source>
</reference>
<dbReference type="PROSITE" id="PS00490">
    <property type="entry name" value="MOLYBDOPTERIN_PROK_2"/>
    <property type="match status" value="1"/>
</dbReference>
<dbReference type="EC" id="1.7.5.1" evidence="5"/>
<feature type="domain" description="4Fe-4S Mo/W bis-MGD-type" evidence="18">
    <location>
        <begin position="45"/>
        <end position="109"/>
    </location>
</feature>
<dbReference type="PANTHER" id="PTHR43105:SF2">
    <property type="entry name" value="RESPIRATORY NITRATE REDUCTASE 2 ALPHA CHAIN"/>
    <property type="match status" value="1"/>
</dbReference>
<keyword evidence="9" id="KW-0500">Molybdenum</keyword>
<evidence type="ECO:0000256" key="12">
    <source>
        <dbReference type="ARBA" id="ARBA00023002"/>
    </source>
</evidence>
<reference evidence="20" key="1">
    <citation type="journal article" date="2014" name="Int. J. Syst. Evol. Microbiol.">
        <title>Complete genome sequence of Corynebacterium casei LMG S-19264T (=DSM 44701T), isolated from a smear-ripened cheese.</title>
        <authorList>
            <consortium name="US DOE Joint Genome Institute (JGI-PGF)"/>
            <person name="Walter F."/>
            <person name="Albersmeier A."/>
            <person name="Kalinowski J."/>
            <person name="Ruckert C."/>
        </authorList>
    </citation>
    <scope>NUCLEOTIDE SEQUENCE</scope>
    <source>
        <strain evidence="20">JCM 11219</strain>
    </source>
</reference>
<evidence type="ECO:0000256" key="16">
    <source>
        <dbReference type="ARBA" id="ARBA00023136"/>
    </source>
</evidence>
<accession>A0A830E5V6</accession>
<keyword evidence="13" id="KW-0408">Iron</keyword>
<dbReference type="EMBL" id="AP026830">
    <property type="protein sequence ID" value="BDR92947.1"/>
    <property type="molecule type" value="Genomic_DNA"/>
</dbReference>
<dbReference type="NCBIfam" id="TIGR01580">
    <property type="entry name" value="narG"/>
    <property type="match status" value="1"/>
</dbReference>
<keyword evidence="8" id="KW-0004">4Fe-4S</keyword>
<evidence type="ECO:0000256" key="8">
    <source>
        <dbReference type="ARBA" id="ARBA00022485"/>
    </source>
</evidence>
<evidence type="ECO:0000256" key="2">
    <source>
        <dbReference type="ARBA" id="ARBA00001966"/>
    </source>
</evidence>
<dbReference type="InterPro" id="IPR006963">
    <property type="entry name" value="Mopterin_OxRdtase_4Fe-4S_dom"/>
</dbReference>
<dbReference type="GO" id="GO:0005886">
    <property type="term" value="C:plasma membrane"/>
    <property type="evidence" value="ECO:0007669"/>
    <property type="project" value="UniProtKB-SubCell"/>
</dbReference>
<dbReference type="SUPFAM" id="SSF53706">
    <property type="entry name" value="Formate dehydrogenase/DMSO reductase, domains 1-3"/>
    <property type="match status" value="1"/>
</dbReference>